<sequence length="208" mass="23536">MVDNNSQDDTAAVVRQFQRDWDSPAPLQYVFEPEQGLAHARQCGVEQARGIHIGFLDDDNWPAENWVAAAAKFGQTHPQAGAYGSRIQGAFETPPDETVEPLLSFLAIRDHGDRAYEFQPTQIELPPGAGLTVRKAAWLACIPKTLVNITRSGNDYEISLRMAKRGWEIWYNPEMKVEHFIPNSRLQREYLLKLTHLYGLCTCKLLIV</sequence>
<proteinExistence type="predicted"/>
<dbReference type="Pfam" id="PF00535">
    <property type="entry name" value="Glycos_transf_2"/>
    <property type="match status" value="1"/>
</dbReference>
<keyword evidence="3" id="KW-1185">Reference proteome</keyword>
<name>A0A8J7A8Q6_9CYAN</name>
<gene>
    <name evidence="2" type="ORF">IQ241_01845</name>
</gene>
<protein>
    <submittedName>
        <fullName evidence="2">Glycosyltransferase</fullName>
    </submittedName>
</protein>
<comment type="caution">
    <text evidence="2">The sequence shown here is derived from an EMBL/GenBank/DDBJ whole genome shotgun (WGS) entry which is preliminary data.</text>
</comment>
<dbReference type="InterPro" id="IPR001173">
    <property type="entry name" value="Glyco_trans_2-like"/>
</dbReference>
<dbReference type="PANTHER" id="PTHR43685:SF3">
    <property type="entry name" value="SLR2126 PROTEIN"/>
    <property type="match status" value="1"/>
</dbReference>
<organism evidence="2 3">
    <name type="scientific">Vasconcelosia minhoensis LEGE 07310</name>
    <dbReference type="NCBI Taxonomy" id="915328"/>
    <lineage>
        <taxon>Bacteria</taxon>
        <taxon>Bacillati</taxon>
        <taxon>Cyanobacteriota</taxon>
        <taxon>Cyanophyceae</taxon>
        <taxon>Nodosilineales</taxon>
        <taxon>Cymatolegaceae</taxon>
        <taxon>Vasconcelosia</taxon>
        <taxon>Vasconcelosia minhoensis</taxon>
    </lineage>
</organism>
<dbReference type="Proteomes" id="UP000636505">
    <property type="component" value="Unassembled WGS sequence"/>
</dbReference>
<evidence type="ECO:0000313" key="3">
    <source>
        <dbReference type="Proteomes" id="UP000636505"/>
    </source>
</evidence>
<dbReference type="InterPro" id="IPR029044">
    <property type="entry name" value="Nucleotide-diphossugar_trans"/>
</dbReference>
<reference evidence="2" key="1">
    <citation type="submission" date="2020-10" db="EMBL/GenBank/DDBJ databases">
        <authorList>
            <person name="Castelo-Branco R."/>
            <person name="Eusebio N."/>
            <person name="Adriana R."/>
            <person name="Vieira A."/>
            <person name="Brugerolle De Fraissinette N."/>
            <person name="Rezende De Castro R."/>
            <person name="Schneider M.P."/>
            <person name="Vasconcelos V."/>
            <person name="Leao P.N."/>
        </authorList>
    </citation>
    <scope>NUCLEOTIDE SEQUENCE</scope>
    <source>
        <strain evidence="2">LEGE 07310</strain>
    </source>
</reference>
<dbReference type="Gene3D" id="3.90.550.10">
    <property type="entry name" value="Spore Coat Polysaccharide Biosynthesis Protein SpsA, Chain A"/>
    <property type="match status" value="1"/>
</dbReference>
<evidence type="ECO:0000313" key="2">
    <source>
        <dbReference type="EMBL" id="MBE9076046.1"/>
    </source>
</evidence>
<dbReference type="AlphaFoldDB" id="A0A8J7A8Q6"/>
<dbReference type="PANTHER" id="PTHR43685">
    <property type="entry name" value="GLYCOSYLTRANSFERASE"/>
    <property type="match status" value="1"/>
</dbReference>
<dbReference type="EMBL" id="JADEXG010000003">
    <property type="protein sequence ID" value="MBE9076046.1"/>
    <property type="molecule type" value="Genomic_DNA"/>
</dbReference>
<feature type="domain" description="Glycosyltransferase 2-like" evidence="1">
    <location>
        <begin position="2"/>
        <end position="100"/>
    </location>
</feature>
<dbReference type="InterPro" id="IPR050834">
    <property type="entry name" value="Glycosyltransf_2"/>
</dbReference>
<accession>A0A8J7A8Q6</accession>
<dbReference type="SUPFAM" id="SSF53448">
    <property type="entry name" value="Nucleotide-diphospho-sugar transferases"/>
    <property type="match status" value="1"/>
</dbReference>
<evidence type="ECO:0000259" key="1">
    <source>
        <dbReference type="Pfam" id="PF00535"/>
    </source>
</evidence>